<dbReference type="AlphaFoldDB" id="A0AAT9GMV5"/>
<dbReference type="InterPro" id="IPR037079">
    <property type="entry name" value="AF2212/PG0164-like_sf"/>
</dbReference>
<dbReference type="SUPFAM" id="SSF141694">
    <property type="entry name" value="AF2212/PG0164-like"/>
    <property type="match status" value="1"/>
</dbReference>
<sequence length="170" mass="19089">MTRFTTSLQQFDEKGEKSGWTYILIPQDMALSLSPGSRKTFRVKGKIDEYNIKGVAVMPMGDGSFILPVNAQMRKALGKRKGALVKVSLAKDPMQPEIPPALAACLDDEPQAKTFFEQLPLSQRNYYSNWVVAVKSESLQATRIAQVIDALHLGYNFVAFMQYLKARKKQ</sequence>
<gene>
    <name evidence="1" type="ORF">KACHI17_26820</name>
</gene>
<evidence type="ECO:0000313" key="1">
    <source>
        <dbReference type="EMBL" id="BFG71801.1"/>
    </source>
</evidence>
<dbReference type="EMBL" id="AP029612">
    <property type="protein sequence ID" value="BFG71801.1"/>
    <property type="molecule type" value="Genomic_DNA"/>
</dbReference>
<proteinExistence type="predicted"/>
<reference evidence="1" key="1">
    <citation type="submission" date="2024-02" db="EMBL/GenBank/DDBJ databases">
        <title>Sediminibacterium planktonica sp. nov. and Sediminibacterium longus sp. nov., isolated from surface lake and river water.</title>
        <authorList>
            <person name="Watanabe K."/>
            <person name="Takemine S."/>
            <person name="Ishii Y."/>
            <person name="Ogata Y."/>
            <person name="Shindo C."/>
            <person name="Suda W."/>
        </authorList>
    </citation>
    <scope>NUCLEOTIDE SEQUENCE</scope>
    <source>
        <strain evidence="1">KACHI17</strain>
    </source>
</reference>
<dbReference type="Gene3D" id="2.40.30.100">
    <property type="entry name" value="AF2212/PG0164-like"/>
    <property type="match status" value="1"/>
</dbReference>
<dbReference type="Pfam" id="PF13376">
    <property type="entry name" value="OmdA"/>
    <property type="match status" value="1"/>
</dbReference>
<dbReference type="Pfam" id="PF08922">
    <property type="entry name" value="DUF1905"/>
    <property type="match status" value="1"/>
</dbReference>
<accession>A0AAT9GMV5</accession>
<organism evidence="1">
    <name type="scientific">Sediminibacterium sp. KACHI17</name>
    <dbReference type="NCBI Taxonomy" id="1751071"/>
    <lineage>
        <taxon>Bacteria</taxon>
        <taxon>Pseudomonadati</taxon>
        <taxon>Bacteroidota</taxon>
        <taxon>Chitinophagia</taxon>
        <taxon>Chitinophagales</taxon>
        <taxon>Chitinophagaceae</taxon>
        <taxon>Sediminibacterium</taxon>
    </lineage>
</organism>
<dbReference type="InterPro" id="IPR015018">
    <property type="entry name" value="DUF1905"/>
</dbReference>
<protein>
    <recommendedName>
        <fullName evidence="2">DUF1905 domain-containing protein</fullName>
    </recommendedName>
</protein>
<evidence type="ECO:0008006" key="2">
    <source>
        <dbReference type="Google" id="ProtNLM"/>
    </source>
</evidence>
<name>A0AAT9GMV5_9BACT</name>